<gene>
    <name evidence="1" type="ORF">SPELUC_LOCUS10304</name>
</gene>
<evidence type="ECO:0000313" key="1">
    <source>
        <dbReference type="EMBL" id="CAG8683782.1"/>
    </source>
</evidence>
<protein>
    <submittedName>
        <fullName evidence="1">8216_t:CDS:1</fullName>
    </submittedName>
</protein>
<sequence>HLLSESSSTIEDFLWIEDNSNEEFQGMTTRTVYTSKCMKHEKKARIT</sequence>
<feature type="non-terminal residue" evidence="1">
    <location>
        <position position="1"/>
    </location>
</feature>
<dbReference type="Proteomes" id="UP000789366">
    <property type="component" value="Unassembled WGS sequence"/>
</dbReference>
<proteinExistence type="predicted"/>
<reference evidence="1" key="1">
    <citation type="submission" date="2021-06" db="EMBL/GenBank/DDBJ databases">
        <authorList>
            <person name="Kallberg Y."/>
            <person name="Tangrot J."/>
            <person name="Rosling A."/>
        </authorList>
    </citation>
    <scope>NUCLEOTIDE SEQUENCE</scope>
    <source>
        <strain evidence="1">28 12/20/2015</strain>
    </source>
</reference>
<accession>A0ACA9P0R4</accession>
<organism evidence="1 2">
    <name type="scientific">Cetraspora pellucida</name>
    <dbReference type="NCBI Taxonomy" id="1433469"/>
    <lineage>
        <taxon>Eukaryota</taxon>
        <taxon>Fungi</taxon>
        <taxon>Fungi incertae sedis</taxon>
        <taxon>Mucoromycota</taxon>
        <taxon>Glomeromycotina</taxon>
        <taxon>Glomeromycetes</taxon>
        <taxon>Diversisporales</taxon>
        <taxon>Gigasporaceae</taxon>
        <taxon>Cetraspora</taxon>
    </lineage>
</organism>
<keyword evidence="2" id="KW-1185">Reference proteome</keyword>
<comment type="caution">
    <text evidence="1">The sequence shown here is derived from an EMBL/GenBank/DDBJ whole genome shotgun (WGS) entry which is preliminary data.</text>
</comment>
<name>A0ACA9P0R4_9GLOM</name>
<dbReference type="EMBL" id="CAJVPW010018846">
    <property type="protein sequence ID" value="CAG8683782.1"/>
    <property type="molecule type" value="Genomic_DNA"/>
</dbReference>
<evidence type="ECO:0000313" key="2">
    <source>
        <dbReference type="Proteomes" id="UP000789366"/>
    </source>
</evidence>